<evidence type="ECO:0000259" key="3">
    <source>
        <dbReference type="PROSITE" id="PS50158"/>
    </source>
</evidence>
<proteinExistence type="predicted"/>
<dbReference type="InterPro" id="IPR001878">
    <property type="entry name" value="Znf_CCHC"/>
</dbReference>
<evidence type="ECO:0000256" key="2">
    <source>
        <dbReference type="SAM" id="MobiDB-lite"/>
    </source>
</evidence>
<accession>A0A6G0MW99</accession>
<name>A0A6G0MW99_9STRA</name>
<evidence type="ECO:0000313" key="5">
    <source>
        <dbReference type="Proteomes" id="UP000476176"/>
    </source>
</evidence>
<keyword evidence="1" id="KW-0863">Zinc-finger</keyword>
<dbReference type="GO" id="GO:0008270">
    <property type="term" value="F:zinc ion binding"/>
    <property type="evidence" value="ECO:0007669"/>
    <property type="project" value="UniProtKB-KW"/>
</dbReference>
<dbReference type="Pfam" id="PF00098">
    <property type="entry name" value="zf-CCHC"/>
    <property type="match status" value="1"/>
</dbReference>
<dbReference type="AlphaFoldDB" id="A0A6G0MW99"/>
<dbReference type="InterPro" id="IPR036875">
    <property type="entry name" value="Znf_CCHC_sf"/>
</dbReference>
<dbReference type="EMBL" id="QXGC01002656">
    <property type="protein sequence ID" value="KAE9183334.1"/>
    <property type="molecule type" value="Genomic_DNA"/>
</dbReference>
<sequence length="284" mass="30822">MAEWRVYQRMKYPGETFADFAAGLRDLTGQNHQDPVPTTLEQAVDKATAIDDPIDNVAQGMMNIGQAWATAPNAFTVPLNGTMGSVAIVPGVGMGVGPTADTLAAQMGAETHEVAFFTNPQGVYNKYTGTWDVPDGRFWNGSYWQPTKKHQHAKATHESRLSGKRGVGSFDKKAKVRMVQADSEYSDDSASSAAPPSLQRKKPRMANGRAKAPVRAVKMEIQPIDVESRADRWAATDTRCYACGAIGHFARECPDPEAKARNDAYLASQVITSSQNAGNDDRTQ</sequence>
<comment type="caution">
    <text evidence="4">The sequence shown here is derived from an EMBL/GenBank/DDBJ whole genome shotgun (WGS) entry which is preliminary data.</text>
</comment>
<feature type="compositionally biased region" description="Low complexity" evidence="2">
    <location>
        <begin position="188"/>
        <end position="197"/>
    </location>
</feature>
<feature type="region of interest" description="Disordered" evidence="2">
    <location>
        <begin position="150"/>
        <end position="213"/>
    </location>
</feature>
<dbReference type="GO" id="GO:0003676">
    <property type="term" value="F:nucleic acid binding"/>
    <property type="evidence" value="ECO:0007669"/>
    <property type="project" value="InterPro"/>
</dbReference>
<dbReference type="Gene3D" id="4.10.60.10">
    <property type="entry name" value="Zinc finger, CCHC-type"/>
    <property type="match status" value="1"/>
</dbReference>
<keyword evidence="1" id="KW-0862">Zinc</keyword>
<dbReference type="PROSITE" id="PS50158">
    <property type="entry name" value="ZF_CCHC"/>
    <property type="match status" value="1"/>
</dbReference>
<gene>
    <name evidence="4" type="ORF">PF004_g23978</name>
</gene>
<dbReference type="SMART" id="SM00343">
    <property type="entry name" value="ZnF_C2HC"/>
    <property type="match status" value="1"/>
</dbReference>
<organism evidence="4 5">
    <name type="scientific">Phytophthora fragariae</name>
    <dbReference type="NCBI Taxonomy" id="53985"/>
    <lineage>
        <taxon>Eukaryota</taxon>
        <taxon>Sar</taxon>
        <taxon>Stramenopiles</taxon>
        <taxon>Oomycota</taxon>
        <taxon>Peronosporomycetes</taxon>
        <taxon>Peronosporales</taxon>
        <taxon>Peronosporaceae</taxon>
        <taxon>Phytophthora</taxon>
    </lineage>
</organism>
<protein>
    <recommendedName>
        <fullName evidence="3">CCHC-type domain-containing protein</fullName>
    </recommendedName>
</protein>
<feature type="domain" description="CCHC-type" evidence="3">
    <location>
        <begin position="239"/>
        <end position="255"/>
    </location>
</feature>
<reference evidence="4 5" key="1">
    <citation type="submission" date="2018-09" db="EMBL/GenBank/DDBJ databases">
        <title>Genomic investigation of the strawberry pathogen Phytophthora fragariae indicates pathogenicity is determined by transcriptional variation in three key races.</title>
        <authorList>
            <person name="Adams T.M."/>
            <person name="Armitage A.D."/>
            <person name="Sobczyk M.K."/>
            <person name="Bates H.J."/>
            <person name="Dunwell J.M."/>
            <person name="Nellist C.F."/>
            <person name="Harrison R.J."/>
        </authorList>
    </citation>
    <scope>NUCLEOTIDE SEQUENCE [LARGE SCALE GENOMIC DNA]</scope>
    <source>
        <strain evidence="4 5">BC-23</strain>
    </source>
</reference>
<keyword evidence="1" id="KW-0479">Metal-binding</keyword>
<dbReference type="SUPFAM" id="SSF57756">
    <property type="entry name" value="Retrovirus zinc finger-like domains"/>
    <property type="match status" value="1"/>
</dbReference>
<evidence type="ECO:0000256" key="1">
    <source>
        <dbReference type="PROSITE-ProRule" id="PRU00047"/>
    </source>
</evidence>
<evidence type="ECO:0000313" key="4">
    <source>
        <dbReference type="EMBL" id="KAE9183334.1"/>
    </source>
</evidence>
<dbReference type="Proteomes" id="UP000476176">
    <property type="component" value="Unassembled WGS sequence"/>
</dbReference>